<evidence type="ECO:0000313" key="3">
    <source>
        <dbReference type="Proteomes" id="UP001147733"/>
    </source>
</evidence>
<organism evidence="2 3">
    <name type="scientific">Penicillium citrinum</name>
    <dbReference type="NCBI Taxonomy" id="5077"/>
    <lineage>
        <taxon>Eukaryota</taxon>
        <taxon>Fungi</taxon>
        <taxon>Dikarya</taxon>
        <taxon>Ascomycota</taxon>
        <taxon>Pezizomycotina</taxon>
        <taxon>Eurotiomycetes</taxon>
        <taxon>Eurotiomycetidae</taxon>
        <taxon>Eurotiales</taxon>
        <taxon>Aspergillaceae</taxon>
        <taxon>Penicillium</taxon>
    </lineage>
</organism>
<comment type="caution">
    <text evidence="2">The sequence shown here is derived from an EMBL/GenBank/DDBJ whole genome shotgun (WGS) entry which is preliminary data.</text>
</comment>
<dbReference type="Proteomes" id="UP001147733">
    <property type="component" value="Unassembled WGS sequence"/>
</dbReference>
<keyword evidence="3" id="KW-1185">Reference proteome</keyword>
<evidence type="ECO:0000256" key="1">
    <source>
        <dbReference type="SAM" id="MobiDB-lite"/>
    </source>
</evidence>
<accession>A0A9W9NXJ2</accession>
<protein>
    <submittedName>
        <fullName evidence="2">Uncharacterized protein</fullName>
    </submittedName>
</protein>
<name>A0A9W9NXJ2_PENCI</name>
<evidence type="ECO:0000313" key="2">
    <source>
        <dbReference type="EMBL" id="KAJ5231300.1"/>
    </source>
</evidence>
<feature type="region of interest" description="Disordered" evidence="1">
    <location>
        <begin position="1"/>
        <end position="20"/>
    </location>
</feature>
<gene>
    <name evidence="2" type="ORF">N7469_005888</name>
</gene>
<reference evidence="2" key="1">
    <citation type="submission" date="2022-11" db="EMBL/GenBank/DDBJ databases">
        <authorList>
            <person name="Petersen C."/>
        </authorList>
    </citation>
    <scope>NUCLEOTIDE SEQUENCE</scope>
    <source>
        <strain evidence="2">IBT 23319</strain>
    </source>
</reference>
<sequence length="20" mass="2426">MPPKRSESWQKSAEQEDYTK</sequence>
<dbReference type="EMBL" id="JAPQKT010000005">
    <property type="protein sequence ID" value="KAJ5231300.1"/>
    <property type="molecule type" value="Genomic_DNA"/>
</dbReference>
<dbReference type="AlphaFoldDB" id="A0A9W9NXJ2"/>
<reference evidence="2" key="2">
    <citation type="journal article" date="2023" name="IMA Fungus">
        <title>Comparative genomic study of the Penicillium genus elucidates a diverse pangenome and 15 lateral gene transfer events.</title>
        <authorList>
            <person name="Petersen C."/>
            <person name="Sorensen T."/>
            <person name="Nielsen M.R."/>
            <person name="Sondergaard T.E."/>
            <person name="Sorensen J.L."/>
            <person name="Fitzpatrick D.A."/>
            <person name="Frisvad J.C."/>
            <person name="Nielsen K.L."/>
        </authorList>
    </citation>
    <scope>NUCLEOTIDE SEQUENCE</scope>
    <source>
        <strain evidence="2">IBT 23319</strain>
    </source>
</reference>
<proteinExistence type="predicted"/>